<evidence type="ECO:0000313" key="2">
    <source>
        <dbReference type="Proteomes" id="UP000317369"/>
    </source>
</evidence>
<name>A0A517YZA6_9BACT</name>
<proteinExistence type="predicted"/>
<dbReference type="Proteomes" id="UP000317369">
    <property type="component" value="Chromosome"/>
</dbReference>
<reference evidence="1 2" key="1">
    <citation type="submission" date="2019-02" db="EMBL/GenBank/DDBJ databases">
        <title>Deep-cultivation of Planctomycetes and their phenomic and genomic characterization uncovers novel biology.</title>
        <authorList>
            <person name="Wiegand S."/>
            <person name="Jogler M."/>
            <person name="Boedeker C."/>
            <person name="Pinto D."/>
            <person name="Vollmers J."/>
            <person name="Rivas-Marin E."/>
            <person name="Kohn T."/>
            <person name="Peeters S.H."/>
            <person name="Heuer A."/>
            <person name="Rast P."/>
            <person name="Oberbeckmann S."/>
            <person name="Bunk B."/>
            <person name="Jeske O."/>
            <person name="Meyerdierks A."/>
            <person name="Storesund J.E."/>
            <person name="Kallscheuer N."/>
            <person name="Luecker S."/>
            <person name="Lage O.M."/>
            <person name="Pohl T."/>
            <person name="Merkel B.J."/>
            <person name="Hornburger P."/>
            <person name="Mueller R.-W."/>
            <person name="Bruemmer F."/>
            <person name="Labrenz M."/>
            <person name="Spormann A.M."/>
            <person name="Op den Camp H."/>
            <person name="Overmann J."/>
            <person name="Amann R."/>
            <person name="Jetten M.S.M."/>
            <person name="Mascher T."/>
            <person name="Medema M.H."/>
            <person name="Devos D.P."/>
            <person name="Kaster A.-K."/>
            <person name="Ovreas L."/>
            <person name="Rohde M."/>
            <person name="Galperin M.Y."/>
            <person name="Jogler C."/>
        </authorList>
    </citation>
    <scope>NUCLEOTIDE SEQUENCE [LARGE SCALE GENOMIC DNA]</scope>
    <source>
        <strain evidence="1 2">KS4</strain>
    </source>
</reference>
<dbReference type="KEGG" id="pcor:KS4_36540"/>
<evidence type="ECO:0000313" key="1">
    <source>
        <dbReference type="EMBL" id="QDU35571.1"/>
    </source>
</evidence>
<organism evidence="1 2">
    <name type="scientific">Poriferisphaera corsica</name>
    <dbReference type="NCBI Taxonomy" id="2528020"/>
    <lineage>
        <taxon>Bacteria</taxon>
        <taxon>Pseudomonadati</taxon>
        <taxon>Planctomycetota</taxon>
        <taxon>Phycisphaerae</taxon>
        <taxon>Phycisphaerales</taxon>
        <taxon>Phycisphaeraceae</taxon>
        <taxon>Poriferisphaera</taxon>
    </lineage>
</organism>
<dbReference type="RefSeq" id="WP_145081130.1">
    <property type="nucleotide sequence ID" value="NZ_CP036425.1"/>
</dbReference>
<protein>
    <submittedName>
        <fullName evidence="1">Uncharacterized protein</fullName>
    </submittedName>
</protein>
<keyword evidence="2" id="KW-1185">Reference proteome</keyword>
<gene>
    <name evidence="1" type="ORF">KS4_36540</name>
</gene>
<accession>A0A517YZA6</accession>
<dbReference type="EMBL" id="CP036425">
    <property type="protein sequence ID" value="QDU35571.1"/>
    <property type="molecule type" value="Genomic_DNA"/>
</dbReference>
<sequence>MTKRIGKMKRRELIEDLVDAKHDLKALGKRYGLAVDELATWAGEQENARTLGGLCFLADMQTQLMLSRYRLLAADRLVRLATDEGEGSSSEVSRKACVDLLKMDLKRADGNGTGRDAEEVCRDKKNAPNHELGFFDLDGMRQMLYGSPPC</sequence>
<dbReference type="AlphaFoldDB" id="A0A517YZA6"/>